<name>A0A5C5RW36_9ACTN</name>
<keyword evidence="2" id="KW-1185">Reference proteome</keyword>
<protein>
    <submittedName>
        <fullName evidence="1">Uncharacterized protein</fullName>
    </submittedName>
</protein>
<evidence type="ECO:0000313" key="2">
    <source>
        <dbReference type="Proteomes" id="UP000319375"/>
    </source>
</evidence>
<dbReference type="RefSeq" id="WP_146488583.1">
    <property type="nucleotide sequence ID" value="NZ_VIGX01000015.1"/>
</dbReference>
<accession>A0A5C5RW36</accession>
<evidence type="ECO:0000313" key="1">
    <source>
        <dbReference type="EMBL" id="TWS27269.1"/>
    </source>
</evidence>
<organism evidence="1 2">
    <name type="scientific">Tsukamurella conjunctivitidis</name>
    <dbReference type="NCBI Taxonomy" id="2592068"/>
    <lineage>
        <taxon>Bacteria</taxon>
        <taxon>Bacillati</taxon>
        <taxon>Actinomycetota</taxon>
        <taxon>Actinomycetes</taxon>
        <taxon>Mycobacteriales</taxon>
        <taxon>Tsukamurellaceae</taxon>
        <taxon>Tsukamurella</taxon>
    </lineage>
</organism>
<gene>
    <name evidence="1" type="ORF">FK530_19170</name>
</gene>
<dbReference type="AlphaFoldDB" id="A0A5C5RW36"/>
<comment type="caution">
    <text evidence="1">The sequence shown here is derived from an EMBL/GenBank/DDBJ whole genome shotgun (WGS) entry which is preliminary data.</text>
</comment>
<reference evidence="1 2" key="1">
    <citation type="submission" date="2019-06" db="EMBL/GenBank/DDBJ databases">
        <title>Tsukamurella conjunctivitidis sp. nov., Tsukamurella assacharolytica sp. nov. and Tsukamurella sputae sp. nov. isolated from patients with conjunctivitis, bacteraemia (lymphoma) and respiratory infection (sputum) in Hong Kong.</title>
        <authorList>
            <person name="Teng J.L.L."/>
            <person name="Lee H.H."/>
            <person name="Fong J.Y.H."/>
            <person name="Fok K.M.N."/>
            <person name="Lau S.K.P."/>
            <person name="Woo P.C.Y."/>
        </authorList>
    </citation>
    <scope>NUCLEOTIDE SEQUENCE [LARGE SCALE GENOMIC DNA]</scope>
    <source>
        <strain evidence="1 2">HKU72</strain>
    </source>
</reference>
<dbReference type="Proteomes" id="UP000319375">
    <property type="component" value="Unassembled WGS sequence"/>
</dbReference>
<dbReference type="EMBL" id="VIGX01000015">
    <property type="protein sequence ID" value="TWS27269.1"/>
    <property type="molecule type" value="Genomic_DNA"/>
</dbReference>
<sequence>MAYEVVKSAVVPVPRAMLGTEDERVLIWLARESFMNFAAGQCLELAEWRDLGELPADEIPPAQETTHGSPHETHAWRRFEGVMRRPAPPNLQEVHAAGGGIIADEGVPVEVTR</sequence>
<proteinExistence type="predicted"/>